<dbReference type="Pfam" id="PF01370">
    <property type="entry name" value="Epimerase"/>
    <property type="match status" value="1"/>
</dbReference>
<evidence type="ECO:0000256" key="1">
    <source>
        <dbReference type="ARBA" id="ARBA00000083"/>
    </source>
</evidence>
<comment type="similarity">
    <text evidence="4 11">Belongs to the NAD(P)-dependent epimerase/dehydratase family.</text>
</comment>
<dbReference type="EC" id="5.1.3.2" evidence="5 11"/>
<dbReference type="AlphaFoldDB" id="A0A4R2RYI7"/>
<comment type="subunit">
    <text evidence="11">Homodimer.</text>
</comment>
<reference evidence="13 14" key="1">
    <citation type="submission" date="2019-03" db="EMBL/GenBank/DDBJ databases">
        <title>Genomic Encyclopedia of Type Strains, Phase IV (KMG-IV): sequencing the most valuable type-strain genomes for metagenomic binning, comparative biology and taxonomic classification.</title>
        <authorList>
            <person name="Goeker M."/>
        </authorList>
    </citation>
    <scope>NUCLEOTIDE SEQUENCE [LARGE SCALE GENOMIC DNA]</scope>
    <source>
        <strain evidence="13 14">DSM 11170</strain>
    </source>
</reference>
<comment type="cofactor">
    <cofactor evidence="2 11">
        <name>NAD(+)</name>
        <dbReference type="ChEBI" id="CHEBI:57540"/>
    </cofactor>
</comment>
<dbReference type="PANTHER" id="PTHR43725">
    <property type="entry name" value="UDP-GLUCOSE 4-EPIMERASE"/>
    <property type="match status" value="1"/>
</dbReference>
<evidence type="ECO:0000256" key="10">
    <source>
        <dbReference type="ARBA" id="ARBA00023277"/>
    </source>
</evidence>
<dbReference type="InterPro" id="IPR005886">
    <property type="entry name" value="UDP_G4E"/>
</dbReference>
<comment type="caution">
    <text evidence="13">The sequence shown here is derived from an EMBL/GenBank/DDBJ whole genome shotgun (WGS) entry which is preliminary data.</text>
</comment>
<evidence type="ECO:0000256" key="8">
    <source>
        <dbReference type="ARBA" id="ARBA00023144"/>
    </source>
</evidence>
<protein>
    <recommendedName>
        <fullName evidence="6 11">UDP-glucose 4-epimerase</fullName>
        <ecNumber evidence="5 11">5.1.3.2</ecNumber>
    </recommendedName>
</protein>
<dbReference type="NCBIfam" id="TIGR01179">
    <property type="entry name" value="galE"/>
    <property type="match status" value="1"/>
</dbReference>
<keyword evidence="9 11" id="KW-0413">Isomerase</keyword>
<gene>
    <name evidence="13" type="ORF">EDD73_11117</name>
</gene>
<organism evidence="13 14">
    <name type="scientific">Heliophilum fasciatum</name>
    <dbReference type="NCBI Taxonomy" id="35700"/>
    <lineage>
        <taxon>Bacteria</taxon>
        <taxon>Bacillati</taxon>
        <taxon>Bacillota</taxon>
        <taxon>Clostridia</taxon>
        <taxon>Eubacteriales</taxon>
        <taxon>Heliobacteriaceae</taxon>
        <taxon>Heliophilum</taxon>
    </lineage>
</organism>
<dbReference type="GO" id="GO:0003978">
    <property type="term" value="F:UDP-glucose 4-epimerase activity"/>
    <property type="evidence" value="ECO:0007669"/>
    <property type="project" value="UniProtKB-UniRule"/>
</dbReference>
<evidence type="ECO:0000256" key="11">
    <source>
        <dbReference type="RuleBase" id="RU366046"/>
    </source>
</evidence>
<evidence type="ECO:0000313" key="14">
    <source>
        <dbReference type="Proteomes" id="UP000294813"/>
    </source>
</evidence>
<dbReference type="UniPathway" id="UPA00214"/>
<dbReference type="GO" id="GO:0033499">
    <property type="term" value="P:galactose catabolic process via UDP-galactose, Leloir pathway"/>
    <property type="evidence" value="ECO:0007669"/>
    <property type="project" value="TreeGrafter"/>
</dbReference>
<evidence type="ECO:0000256" key="6">
    <source>
        <dbReference type="ARBA" id="ARBA00018569"/>
    </source>
</evidence>
<dbReference type="InterPro" id="IPR036291">
    <property type="entry name" value="NAD(P)-bd_dom_sf"/>
</dbReference>
<accession>A0A4R2RYI7</accession>
<evidence type="ECO:0000256" key="3">
    <source>
        <dbReference type="ARBA" id="ARBA00004947"/>
    </source>
</evidence>
<dbReference type="CDD" id="cd05247">
    <property type="entry name" value="UDP_G4E_1_SDR_e"/>
    <property type="match status" value="1"/>
</dbReference>
<feature type="domain" description="NAD-dependent epimerase/dehydratase" evidence="12">
    <location>
        <begin position="3"/>
        <end position="251"/>
    </location>
</feature>
<evidence type="ECO:0000256" key="7">
    <source>
        <dbReference type="ARBA" id="ARBA00023027"/>
    </source>
</evidence>
<sequence length="325" mass="34808">MFLVTGGAGYIGSHTVLALQASGHAVVVLDNLSTGHRDLVPEGALFYQGDIADADLVGAIFRRHPVEGVLHFAARSLVGESMGDPGAYFLANTAGTASLLQTMARHGVKRFVLSSTAAVYGEPETVPIDEGHRQQSTNPYGLSKWMIEQMLPWFERVHGLRWAALRYFNAAGADPAGRSGERHDPETHLIPNVLKVALGERSAVTVFGDDYPTPDGTCLRDYVHVADLADAHVLAMQHLDRGGPSGVFNLGNGRGFSVLEVIAAARKVTGQPIPVMMEGRRAGDPAVLVASNERARHVLGWQPRYGDLETIVATAWSFAAAKAGR</sequence>
<evidence type="ECO:0000259" key="12">
    <source>
        <dbReference type="Pfam" id="PF01370"/>
    </source>
</evidence>
<dbReference type="PANTHER" id="PTHR43725:SF53">
    <property type="entry name" value="UDP-ARABINOSE 4-EPIMERASE 1"/>
    <property type="match status" value="1"/>
</dbReference>
<comment type="pathway">
    <text evidence="3 11">Carbohydrate metabolism; galactose metabolism.</text>
</comment>
<name>A0A4R2RYI7_9FIRM</name>
<evidence type="ECO:0000256" key="4">
    <source>
        <dbReference type="ARBA" id="ARBA00007637"/>
    </source>
</evidence>
<dbReference type="Gene3D" id="3.90.25.10">
    <property type="entry name" value="UDP-galactose 4-epimerase, domain 1"/>
    <property type="match status" value="1"/>
</dbReference>
<evidence type="ECO:0000313" key="13">
    <source>
        <dbReference type="EMBL" id="TCP64165.1"/>
    </source>
</evidence>
<keyword evidence="10 11" id="KW-0119">Carbohydrate metabolism</keyword>
<proteinExistence type="inferred from homology"/>
<evidence type="ECO:0000256" key="2">
    <source>
        <dbReference type="ARBA" id="ARBA00001911"/>
    </source>
</evidence>
<comment type="catalytic activity">
    <reaction evidence="1 11">
        <text>UDP-alpha-D-glucose = UDP-alpha-D-galactose</text>
        <dbReference type="Rhea" id="RHEA:22168"/>
        <dbReference type="ChEBI" id="CHEBI:58885"/>
        <dbReference type="ChEBI" id="CHEBI:66914"/>
        <dbReference type="EC" id="5.1.3.2"/>
    </reaction>
</comment>
<dbReference type="SUPFAM" id="SSF51735">
    <property type="entry name" value="NAD(P)-binding Rossmann-fold domains"/>
    <property type="match status" value="1"/>
</dbReference>
<evidence type="ECO:0000256" key="9">
    <source>
        <dbReference type="ARBA" id="ARBA00023235"/>
    </source>
</evidence>
<dbReference type="EMBL" id="SLXT01000011">
    <property type="protein sequence ID" value="TCP64165.1"/>
    <property type="molecule type" value="Genomic_DNA"/>
</dbReference>
<keyword evidence="8" id="KW-0299">Galactose metabolism</keyword>
<keyword evidence="14" id="KW-1185">Reference proteome</keyword>
<dbReference type="Proteomes" id="UP000294813">
    <property type="component" value="Unassembled WGS sequence"/>
</dbReference>
<dbReference type="InterPro" id="IPR001509">
    <property type="entry name" value="Epimerase_deHydtase"/>
</dbReference>
<evidence type="ECO:0000256" key="5">
    <source>
        <dbReference type="ARBA" id="ARBA00013189"/>
    </source>
</evidence>
<dbReference type="Gene3D" id="3.40.50.720">
    <property type="entry name" value="NAD(P)-binding Rossmann-like Domain"/>
    <property type="match status" value="1"/>
</dbReference>
<keyword evidence="7 11" id="KW-0520">NAD</keyword>